<dbReference type="KEGG" id="tng:GSTEN00018556G001"/>
<dbReference type="GO" id="GO:0002040">
    <property type="term" value="P:sprouting angiogenesis"/>
    <property type="evidence" value="ECO:0007669"/>
    <property type="project" value="TreeGrafter"/>
</dbReference>
<keyword evidence="4 7" id="KW-0863">Zinc-finger</keyword>
<evidence type="ECO:0000259" key="8">
    <source>
        <dbReference type="PROSITE" id="PS50089"/>
    </source>
</evidence>
<dbReference type="PANTHER" id="PTHR22605">
    <property type="entry name" value="RZ-TYPE DOMAIN-CONTAINING PROTEIN"/>
    <property type="match status" value="1"/>
</dbReference>
<dbReference type="OrthoDB" id="2423195at2759"/>
<keyword evidence="6" id="KW-0391">Immunity</keyword>
<dbReference type="InterPro" id="IPR001841">
    <property type="entry name" value="Znf_RING"/>
</dbReference>
<reference evidence="10" key="1">
    <citation type="journal article" date="2004" name="Nature">
        <title>Genome duplication in the teleost fish Tetraodon nigroviridis reveals the early vertebrate proto-karyotype.</title>
        <authorList>
            <person name="Jaillon O."/>
            <person name="Aury J.-M."/>
            <person name="Brunet F."/>
            <person name="Petit J.-L."/>
            <person name="Stange-Thomann N."/>
            <person name="Mauceli E."/>
            <person name="Bouneau L."/>
            <person name="Fischer C."/>
            <person name="Ozouf-Costaz C."/>
            <person name="Bernot A."/>
            <person name="Nicaud S."/>
            <person name="Jaffe D."/>
            <person name="Fisher S."/>
            <person name="Lutfalla G."/>
            <person name="Dossat C."/>
            <person name="Segurens B."/>
            <person name="Dasilva C."/>
            <person name="Salanoubat M."/>
            <person name="Levy M."/>
            <person name="Boudet N."/>
            <person name="Castellano S."/>
            <person name="Anthouard V."/>
            <person name="Jubin C."/>
            <person name="Castelli V."/>
            <person name="Katinka M."/>
            <person name="Vacherie B."/>
            <person name="Biemont C."/>
            <person name="Skalli Z."/>
            <person name="Cattolico L."/>
            <person name="Poulain J."/>
            <person name="De Berardinis V."/>
            <person name="Cruaud C."/>
            <person name="Duprat S."/>
            <person name="Brottier P."/>
            <person name="Coutanceau J.-P."/>
            <person name="Gouzy J."/>
            <person name="Parra G."/>
            <person name="Lardier G."/>
            <person name="Chapple C."/>
            <person name="McKernan K.J."/>
            <person name="McEwan P."/>
            <person name="Bosak S."/>
            <person name="Kellis M."/>
            <person name="Volff J.-N."/>
            <person name="Guigo R."/>
            <person name="Zody M.C."/>
            <person name="Mesirov J."/>
            <person name="Lindblad-Toh K."/>
            <person name="Birren B."/>
            <person name="Nusbaum C."/>
            <person name="Kahn D."/>
            <person name="Robinson-Rechavi M."/>
            <person name="Laudet V."/>
            <person name="Schachter V."/>
            <person name="Quetier F."/>
            <person name="Saurin W."/>
            <person name="Scarpelli C."/>
            <person name="Wincker P."/>
            <person name="Lander E.S."/>
            <person name="Weissenbach J."/>
            <person name="Roest Crollius H."/>
        </authorList>
    </citation>
    <scope>NUCLEOTIDE SEQUENCE [LARGE SCALE GENOMIC DNA]</scope>
</reference>
<dbReference type="Pfam" id="PF20173">
    <property type="entry name" value="ZnF_RZ-type"/>
    <property type="match status" value="1"/>
</dbReference>
<evidence type="ECO:0000256" key="6">
    <source>
        <dbReference type="ARBA" id="ARBA00022859"/>
    </source>
</evidence>
<dbReference type="PANTHER" id="PTHR22605:SF18">
    <property type="entry name" value="E3 UBIQUITIN-PROTEIN LIGASE RNF213-ALPHA"/>
    <property type="match status" value="1"/>
</dbReference>
<name>Q4SGN0_TETNG</name>
<accession>Q4SGN0</accession>
<dbReference type="InterPro" id="IPR031248">
    <property type="entry name" value="RNF213"/>
</dbReference>
<dbReference type="GO" id="GO:0005829">
    <property type="term" value="C:cytosol"/>
    <property type="evidence" value="ECO:0007669"/>
    <property type="project" value="TreeGrafter"/>
</dbReference>
<sequence>VPIELVCSEESVRHYGEKSQTIVCRVQAGWSRLLSLSLFVENVLLGIEEVEKKLTPVVLEHTRRLGQILEKSSDLKSHQAFEQVIALLKSCKEGAVERIFKFGFRLCVICMGDPQEPLSLPCDHIYCLGCIKQWLGPGQMFCPFCLQQVNDDFQIVASDTVWILVNQHAQFRKRCNAFFIDLVTSVCFKDNSPPCSDIILHLLSFLMVEVKSVPLLQGRSTHKTLTRVLSPFDDSVDKNPVVRSVVLKLLLKYSFNEVRVYLQQHLSEIEQSNILEKTDKTELYLLYINCLEDSMYERFQFSSAAEQQGCLQEESVFLIHYLETHSAETATVEYLQQVARVRMDLDVAAGLIVENLKPSELQNVCPSETKAFLDSVEALCRTSGNEWYRVYLIRKIGSQYGVEFVSKLLKVDAVQWLFPGEVLLKSCACSPQQTTVYLLLALHREVSTLYRDTSAEFTLKQELREALLAFTQTSKFLNTPPVKAFARALVTNQLGPLQARPGASAAQCVLVDLTIHLAAVLLCEHQGFLAPLQQLALTPANMQGAFLPSMPDDMRAVAQEALGPLQWYHCENGHPVVIGECGQPMQTGECLDCGARIGGVDHRPLQGFQIVGLQGDRTQTGHVLGDPERRNNPDMQDTKGISPVPFTVIRMLTHMAMLLGTSSHLQSVSAIIKPQVSDPGVFLRAHLKKDLQHLMRCLGKGTDDSISMVHLLINSLLEPHTQQNGPFPFDNRLSTKQARNCWETEVSNRLIIPQLKVKSKICCQHQSQKELLYSSSPPQHLDRQLKTVNSLIQADSRVSASPVMKLLVGDPRLFLASVPTDSPIHCSAVWSCREKISLQSLSHIVELSDGKDSVPVLWRFLRKEAELRLVRHLTDILTLQRDLVKRFQNVSELSATIEEFLNTQNAGGLKVWYRKHIRIFLMTWNQLRVSLVTNGEVKIPAKYCQSDMDLSSDFRVLLPQRQGPGLCSTALISYLISLHNNMVYCMDKHMGEETSYRVSPADLTDLHVIRYEVERDLMPLILSNTQYSIEKGQETLPEYDLAKIQQQLISRFLLGKPLITLNRIPTLVNRNDRDYELILRDLKVKVQQEPLQTLNLMAVAAELQSYSEVCEALSTLEMALGFLAMTGGEPHMQLSSYLEEVLQMGTQMAPHILKALSMCCLKHCAALWQLLASLKSENMLRLKKDPFRKVSASYKQALGEEQRSLLSAFFSKNRADTFLLEMHEFLVLVLKKPNAVTPSRPTGASRTRSPLTWSAKTWTCPPRWRSSPRSSSWIIMWKPGSSSLPSNRSVRDSDVIASTPSRNQRNQVFFCFFFMISMCIFTHHEKMFWVFLFFEVLTIFPIPKSVCTKYAVWMMPK</sequence>
<organism evidence="10">
    <name type="scientific">Tetraodon nigroviridis</name>
    <name type="common">Spotted green pufferfish</name>
    <name type="synonym">Chelonodon nigroviridis</name>
    <dbReference type="NCBI Taxonomy" id="99883"/>
    <lineage>
        <taxon>Eukaryota</taxon>
        <taxon>Metazoa</taxon>
        <taxon>Chordata</taxon>
        <taxon>Craniata</taxon>
        <taxon>Vertebrata</taxon>
        <taxon>Euteleostomi</taxon>
        <taxon>Actinopterygii</taxon>
        <taxon>Neopterygii</taxon>
        <taxon>Teleostei</taxon>
        <taxon>Neoteleostei</taxon>
        <taxon>Acanthomorphata</taxon>
        <taxon>Eupercaria</taxon>
        <taxon>Tetraodontiformes</taxon>
        <taxon>Tetradontoidea</taxon>
        <taxon>Tetraodontidae</taxon>
        <taxon>Tetraodon</taxon>
    </lineage>
</organism>
<dbReference type="GO" id="GO:2000051">
    <property type="term" value="P:negative regulation of non-canonical Wnt signaling pathway"/>
    <property type="evidence" value="ECO:0007669"/>
    <property type="project" value="TreeGrafter"/>
</dbReference>
<dbReference type="PROSITE" id="PS00518">
    <property type="entry name" value="ZF_RING_1"/>
    <property type="match status" value="1"/>
</dbReference>
<feature type="domain" description="RING-type" evidence="8">
    <location>
        <begin position="107"/>
        <end position="145"/>
    </location>
</feature>
<evidence type="ECO:0000256" key="4">
    <source>
        <dbReference type="ARBA" id="ARBA00022771"/>
    </source>
</evidence>
<evidence type="ECO:0000256" key="5">
    <source>
        <dbReference type="ARBA" id="ARBA00022833"/>
    </source>
</evidence>
<evidence type="ECO:0000313" key="10">
    <source>
        <dbReference type="EMBL" id="CAG00202.1"/>
    </source>
</evidence>
<dbReference type="GO" id="GO:0008270">
    <property type="term" value="F:zinc ion binding"/>
    <property type="evidence" value="ECO:0007669"/>
    <property type="project" value="UniProtKB-KW"/>
</dbReference>
<evidence type="ECO:0000256" key="7">
    <source>
        <dbReference type="PROSITE-ProRule" id="PRU00175"/>
    </source>
</evidence>
<keyword evidence="3" id="KW-0479">Metal-binding</keyword>
<dbReference type="GO" id="GO:0005730">
    <property type="term" value="C:nucleolus"/>
    <property type="evidence" value="ECO:0007669"/>
    <property type="project" value="TreeGrafter"/>
</dbReference>
<dbReference type="InterPro" id="IPR013083">
    <property type="entry name" value="Znf_RING/FYVE/PHD"/>
</dbReference>
<dbReference type="PROSITE" id="PS50089">
    <property type="entry name" value="ZF_RING_2"/>
    <property type="match status" value="1"/>
</dbReference>
<dbReference type="EMBL" id="CAAE01014593">
    <property type="protein sequence ID" value="CAG00202.1"/>
    <property type="molecule type" value="Genomic_DNA"/>
</dbReference>
<reference evidence="10" key="2">
    <citation type="submission" date="2004-02" db="EMBL/GenBank/DDBJ databases">
        <authorList>
            <consortium name="Genoscope"/>
            <consortium name="Whitehead Institute Centre for Genome Research"/>
        </authorList>
    </citation>
    <scope>NUCLEOTIDE SEQUENCE</scope>
</reference>
<evidence type="ECO:0000256" key="2">
    <source>
        <dbReference type="ARBA" id="ARBA00022490"/>
    </source>
</evidence>
<dbReference type="Gene3D" id="3.30.40.10">
    <property type="entry name" value="Zinc/RING finger domain, C3HC4 (zinc finger)"/>
    <property type="match status" value="1"/>
</dbReference>
<dbReference type="PROSITE" id="PS51981">
    <property type="entry name" value="ZF_RZ"/>
    <property type="match status" value="1"/>
</dbReference>
<dbReference type="SMART" id="SM00184">
    <property type="entry name" value="RING"/>
    <property type="match status" value="1"/>
</dbReference>
<evidence type="ECO:0000259" key="9">
    <source>
        <dbReference type="PROSITE" id="PS51981"/>
    </source>
</evidence>
<comment type="subcellular location">
    <subcellularLocation>
        <location evidence="1">Cytoplasm</location>
    </subcellularLocation>
</comment>
<keyword evidence="5" id="KW-0862">Zinc</keyword>
<dbReference type="GO" id="GO:0016020">
    <property type="term" value="C:membrane"/>
    <property type="evidence" value="ECO:0007669"/>
    <property type="project" value="TreeGrafter"/>
</dbReference>
<protein>
    <submittedName>
        <fullName evidence="10">(spotted green pufferfish) hypothetical protein</fullName>
    </submittedName>
</protein>
<comment type="caution">
    <text evidence="10">The sequence shown here is derived from an EMBL/GenBank/DDBJ whole genome shotgun (WGS) entry which is preliminary data.</text>
</comment>
<proteinExistence type="predicted"/>
<dbReference type="GO" id="GO:0004842">
    <property type="term" value="F:ubiquitin-protein transferase activity"/>
    <property type="evidence" value="ECO:0007669"/>
    <property type="project" value="InterPro"/>
</dbReference>
<evidence type="ECO:0000256" key="3">
    <source>
        <dbReference type="ARBA" id="ARBA00022723"/>
    </source>
</evidence>
<dbReference type="InterPro" id="IPR046439">
    <property type="entry name" value="ZF_RZ_dom"/>
</dbReference>
<dbReference type="GO" id="GO:0006511">
    <property type="term" value="P:ubiquitin-dependent protein catabolic process"/>
    <property type="evidence" value="ECO:0007669"/>
    <property type="project" value="TreeGrafter"/>
</dbReference>
<evidence type="ECO:0000256" key="1">
    <source>
        <dbReference type="ARBA" id="ARBA00004496"/>
    </source>
</evidence>
<dbReference type="SUPFAM" id="SSF57850">
    <property type="entry name" value="RING/U-box"/>
    <property type="match status" value="1"/>
</dbReference>
<feature type="non-terminal residue" evidence="10">
    <location>
        <position position="1357"/>
    </location>
</feature>
<dbReference type="GO" id="GO:0016887">
    <property type="term" value="F:ATP hydrolysis activity"/>
    <property type="evidence" value="ECO:0007669"/>
    <property type="project" value="InterPro"/>
</dbReference>
<dbReference type="Pfam" id="PF13920">
    <property type="entry name" value="zf-C3HC4_3"/>
    <property type="match status" value="1"/>
</dbReference>
<feature type="domain" description="RZ-type" evidence="9">
    <location>
        <begin position="550"/>
        <end position="620"/>
    </location>
</feature>
<gene>
    <name evidence="10" type="ORF">GSTENG00018556001</name>
</gene>
<dbReference type="InterPro" id="IPR017907">
    <property type="entry name" value="Znf_RING_CS"/>
</dbReference>
<dbReference type="GO" id="GO:0002376">
    <property type="term" value="P:immune system process"/>
    <property type="evidence" value="ECO:0007669"/>
    <property type="project" value="UniProtKB-KW"/>
</dbReference>
<keyword evidence="2" id="KW-0963">Cytoplasm</keyword>